<dbReference type="GO" id="GO:0005886">
    <property type="term" value="C:plasma membrane"/>
    <property type="evidence" value="ECO:0007669"/>
    <property type="project" value="UniProtKB-SubCell"/>
</dbReference>
<dbReference type="InterPro" id="IPR050540">
    <property type="entry name" value="F-actin_Monoox_Mical"/>
</dbReference>
<dbReference type="SMART" id="SM01203">
    <property type="entry name" value="DUF3585"/>
    <property type="match status" value="1"/>
</dbReference>
<dbReference type="PANTHER" id="PTHR23167">
    <property type="entry name" value="CALPONIN HOMOLOGY DOMAIN-CONTAINING PROTEIN DDB_G0272472-RELATED"/>
    <property type="match status" value="1"/>
</dbReference>
<evidence type="ECO:0000256" key="18">
    <source>
        <dbReference type="SAM" id="MobiDB-lite"/>
    </source>
</evidence>
<dbReference type="SMART" id="SM00033">
    <property type="entry name" value="CH"/>
    <property type="match status" value="1"/>
</dbReference>
<evidence type="ECO:0000256" key="10">
    <source>
        <dbReference type="ARBA" id="ARBA00022833"/>
    </source>
</evidence>
<dbReference type="PANTHER" id="PTHR23167:SF87">
    <property type="entry name" value="MICAL-LIKE PROTEIN 2"/>
    <property type="match status" value="1"/>
</dbReference>
<evidence type="ECO:0000256" key="5">
    <source>
        <dbReference type="ARBA" id="ARBA00022475"/>
    </source>
</evidence>
<evidence type="ECO:0000256" key="3">
    <source>
        <dbReference type="ARBA" id="ARBA00004245"/>
    </source>
</evidence>
<dbReference type="PROSITE" id="PS50023">
    <property type="entry name" value="LIM_DOMAIN_2"/>
    <property type="match status" value="1"/>
</dbReference>
<evidence type="ECO:0000256" key="12">
    <source>
        <dbReference type="ARBA" id="ARBA00023054"/>
    </source>
</evidence>
<keyword evidence="7" id="KW-0597">Phosphoprotein</keyword>
<dbReference type="Gene3D" id="2.10.110.10">
    <property type="entry name" value="Cysteine Rich Protein"/>
    <property type="match status" value="1"/>
</dbReference>
<dbReference type="CTD" id="327198"/>
<name>A0A3B4DRX2_PYGNA</name>
<reference evidence="22" key="3">
    <citation type="submission" date="2025-09" db="UniProtKB">
        <authorList>
            <consortium name="Ensembl"/>
        </authorList>
    </citation>
    <scope>IDENTIFICATION</scope>
</reference>
<dbReference type="GO" id="GO:0046872">
    <property type="term" value="F:metal ion binding"/>
    <property type="evidence" value="ECO:0007669"/>
    <property type="project" value="UniProtKB-KW"/>
</dbReference>
<feature type="region of interest" description="Disordered" evidence="18">
    <location>
        <begin position="620"/>
        <end position="688"/>
    </location>
</feature>
<dbReference type="FunFam" id="1.10.418.10:FF:000055">
    <property type="entry name" value="MICAL-like protein 2"/>
    <property type="match status" value="1"/>
</dbReference>
<dbReference type="GO" id="GO:0055037">
    <property type="term" value="C:recycling endosome"/>
    <property type="evidence" value="ECO:0007669"/>
    <property type="project" value="UniProtKB-SubCell"/>
</dbReference>
<evidence type="ECO:0000256" key="2">
    <source>
        <dbReference type="ARBA" id="ARBA00004202"/>
    </source>
</evidence>
<evidence type="ECO:0000256" key="8">
    <source>
        <dbReference type="ARBA" id="ARBA00022723"/>
    </source>
</evidence>
<dbReference type="Ensembl" id="ENSPNAT00000006618.2">
    <property type="protein sequence ID" value="ENSPNAP00000025841.2"/>
    <property type="gene ID" value="ENSPNAG00000001519.2"/>
</dbReference>
<dbReference type="Gene3D" id="1.10.418.10">
    <property type="entry name" value="Calponin-like domain"/>
    <property type="match status" value="1"/>
</dbReference>
<feature type="region of interest" description="Disordered" evidence="18">
    <location>
        <begin position="114"/>
        <end position="136"/>
    </location>
</feature>
<feature type="domain" description="BMERB" evidence="21">
    <location>
        <begin position="702"/>
        <end position="855"/>
    </location>
</feature>
<dbReference type="GeneTree" id="ENSGT00940000160222"/>
<keyword evidence="14" id="KW-0206">Cytoskeleton</keyword>
<keyword evidence="5" id="KW-1003">Cell membrane</keyword>
<dbReference type="Pfam" id="PF00412">
    <property type="entry name" value="LIM"/>
    <property type="match status" value="1"/>
</dbReference>
<dbReference type="PROSITE" id="PS00478">
    <property type="entry name" value="LIM_DOMAIN_1"/>
    <property type="match status" value="1"/>
</dbReference>
<keyword evidence="10 16" id="KW-0862">Zinc</keyword>
<reference evidence="22 23" key="1">
    <citation type="submission" date="2020-10" db="EMBL/GenBank/DDBJ databases">
        <title>Pygocentrus nattereri (red-bellied piranha) genome, fPygNat1, primary haplotype.</title>
        <authorList>
            <person name="Myers G."/>
            <person name="Meyer A."/>
            <person name="Karagic N."/>
            <person name="Pippel M."/>
            <person name="Winkler S."/>
            <person name="Tracey A."/>
            <person name="Wood J."/>
            <person name="Formenti G."/>
            <person name="Howe K."/>
            <person name="Fedrigo O."/>
            <person name="Jarvis E.D."/>
        </authorList>
    </citation>
    <scope>NUCLEOTIDE SEQUENCE [LARGE SCALE GENOMIC DNA]</scope>
</reference>
<dbReference type="RefSeq" id="XP_017562996.2">
    <property type="nucleotide sequence ID" value="XM_017707507.2"/>
</dbReference>
<proteinExistence type="predicted"/>
<dbReference type="GO" id="GO:0005856">
    <property type="term" value="C:cytoskeleton"/>
    <property type="evidence" value="ECO:0007669"/>
    <property type="project" value="UniProtKB-SubCell"/>
</dbReference>
<dbReference type="InterPro" id="IPR036872">
    <property type="entry name" value="CH_dom_sf"/>
</dbReference>
<evidence type="ECO:0000256" key="15">
    <source>
        <dbReference type="ARBA" id="ARBA00023273"/>
    </source>
</evidence>
<keyword evidence="6" id="KW-0963">Cytoplasm</keyword>
<feature type="domain" description="LIM zinc-binding" evidence="20">
    <location>
        <begin position="238"/>
        <end position="300"/>
    </location>
</feature>
<comment type="subcellular location">
    <subcellularLocation>
        <location evidence="2">Cell membrane</location>
        <topology evidence="2">Peripheral membrane protein</topology>
    </subcellularLocation>
    <subcellularLocation>
        <location evidence="4">Cell projection</location>
    </subcellularLocation>
    <subcellularLocation>
        <location evidence="3">Cytoplasm</location>
        <location evidence="3">Cytoskeleton</location>
    </subcellularLocation>
    <subcellularLocation>
        <location evidence="1">Recycling endosome</location>
    </subcellularLocation>
</comment>
<dbReference type="Proteomes" id="UP001501920">
    <property type="component" value="Chromosome 27"/>
</dbReference>
<evidence type="ECO:0000256" key="14">
    <source>
        <dbReference type="ARBA" id="ARBA00023212"/>
    </source>
</evidence>
<keyword evidence="13" id="KW-0472">Membrane</keyword>
<dbReference type="CDD" id="cd21253">
    <property type="entry name" value="CH_MICALL2"/>
    <property type="match status" value="1"/>
</dbReference>
<evidence type="ECO:0000256" key="4">
    <source>
        <dbReference type="ARBA" id="ARBA00004316"/>
    </source>
</evidence>
<feature type="region of interest" description="Disordered" evidence="18">
    <location>
        <begin position="417"/>
        <end position="477"/>
    </location>
</feature>
<dbReference type="SUPFAM" id="SSF47576">
    <property type="entry name" value="Calponin-homology domain, CH-domain"/>
    <property type="match status" value="1"/>
</dbReference>
<evidence type="ECO:0000256" key="11">
    <source>
        <dbReference type="ARBA" id="ARBA00023038"/>
    </source>
</evidence>
<organism evidence="22 23">
    <name type="scientific">Pygocentrus nattereri</name>
    <name type="common">Red-bellied piranha</name>
    <dbReference type="NCBI Taxonomy" id="42514"/>
    <lineage>
        <taxon>Eukaryota</taxon>
        <taxon>Metazoa</taxon>
        <taxon>Chordata</taxon>
        <taxon>Craniata</taxon>
        <taxon>Vertebrata</taxon>
        <taxon>Euteleostomi</taxon>
        <taxon>Actinopterygii</taxon>
        <taxon>Neopterygii</taxon>
        <taxon>Teleostei</taxon>
        <taxon>Ostariophysi</taxon>
        <taxon>Characiformes</taxon>
        <taxon>Characoidei</taxon>
        <taxon>Pygocentrus</taxon>
    </lineage>
</organism>
<reference evidence="22" key="2">
    <citation type="submission" date="2025-08" db="UniProtKB">
        <authorList>
            <consortium name="Ensembl"/>
        </authorList>
    </citation>
    <scope>IDENTIFICATION</scope>
</reference>
<evidence type="ECO:0000256" key="17">
    <source>
        <dbReference type="SAM" id="Coils"/>
    </source>
</evidence>
<evidence type="ECO:0000259" key="21">
    <source>
        <dbReference type="PROSITE" id="PS51848"/>
    </source>
</evidence>
<dbReference type="InterPro" id="IPR001781">
    <property type="entry name" value="Znf_LIM"/>
</dbReference>
<keyword evidence="15" id="KW-0966">Cell projection</keyword>
<dbReference type="STRING" id="42514.ENSPNAP00000025841"/>
<dbReference type="AlphaFoldDB" id="A0A3B4DRX2"/>
<protein>
    <recommendedName>
        <fullName evidence="24">MICAL-like protein 2</fullName>
    </recommendedName>
</protein>
<feature type="compositionally biased region" description="Basic and acidic residues" evidence="18">
    <location>
        <begin position="214"/>
        <end position="225"/>
    </location>
</feature>
<evidence type="ECO:0008006" key="24">
    <source>
        <dbReference type="Google" id="ProtNLM"/>
    </source>
</evidence>
<dbReference type="SUPFAM" id="SSF57716">
    <property type="entry name" value="Glucocorticoid receptor-like (DNA-binding domain)"/>
    <property type="match status" value="1"/>
</dbReference>
<feature type="coiled-coil region" evidence="17">
    <location>
        <begin position="714"/>
        <end position="748"/>
    </location>
</feature>
<dbReference type="OrthoDB" id="18853at2759"/>
<keyword evidence="11 16" id="KW-0440">LIM domain</keyword>
<evidence type="ECO:0000259" key="20">
    <source>
        <dbReference type="PROSITE" id="PS50023"/>
    </source>
</evidence>
<keyword evidence="12 17" id="KW-0175">Coiled coil</keyword>
<dbReference type="Pfam" id="PF12130">
    <property type="entry name" value="bMERB_dom"/>
    <property type="match status" value="1"/>
</dbReference>
<feature type="compositionally biased region" description="Low complexity" evidence="18">
    <location>
        <begin position="354"/>
        <end position="365"/>
    </location>
</feature>
<accession>A0A3B4DRX2</accession>
<dbReference type="OMA" id="TTFPANH"/>
<dbReference type="SMART" id="SM00132">
    <property type="entry name" value="LIM"/>
    <property type="match status" value="1"/>
</dbReference>
<dbReference type="InterPro" id="IPR022735">
    <property type="entry name" value="bMERB_dom"/>
</dbReference>
<feature type="compositionally biased region" description="Basic and acidic residues" evidence="18">
    <location>
        <begin position="120"/>
        <end position="134"/>
    </location>
</feature>
<keyword evidence="8 16" id="KW-0479">Metal-binding</keyword>
<evidence type="ECO:0000256" key="1">
    <source>
        <dbReference type="ARBA" id="ARBA00004172"/>
    </source>
</evidence>
<evidence type="ECO:0000256" key="16">
    <source>
        <dbReference type="PROSITE-ProRule" id="PRU00125"/>
    </source>
</evidence>
<feature type="domain" description="Calponin-homology (CH)" evidence="19">
    <location>
        <begin position="1"/>
        <end position="107"/>
    </location>
</feature>
<dbReference type="PROSITE" id="PS50021">
    <property type="entry name" value="CH"/>
    <property type="match status" value="1"/>
</dbReference>
<dbReference type="GO" id="GO:0042995">
    <property type="term" value="C:cell projection"/>
    <property type="evidence" value="ECO:0007669"/>
    <property type="project" value="UniProtKB-SubCell"/>
</dbReference>
<evidence type="ECO:0000256" key="6">
    <source>
        <dbReference type="ARBA" id="ARBA00022490"/>
    </source>
</evidence>
<evidence type="ECO:0000256" key="9">
    <source>
        <dbReference type="ARBA" id="ARBA00022753"/>
    </source>
</evidence>
<dbReference type="Pfam" id="PF00307">
    <property type="entry name" value="CH"/>
    <property type="match status" value="1"/>
</dbReference>
<feature type="compositionally biased region" description="Polar residues" evidence="18">
    <location>
        <begin position="462"/>
        <end position="477"/>
    </location>
</feature>
<evidence type="ECO:0000256" key="13">
    <source>
        <dbReference type="ARBA" id="ARBA00023136"/>
    </source>
</evidence>
<evidence type="ECO:0000256" key="7">
    <source>
        <dbReference type="ARBA" id="ARBA00022553"/>
    </source>
</evidence>
<feature type="region of interest" description="Disordered" evidence="18">
    <location>
        <begin position="158"/>
        <end position="225"/>
    </location>
</feature>
<sequence>MAAIKALQQWCKIQCDGYRDVTIVNMTSSFRDGLAFCALIHKFRPDLINFEALSKHNVYDNNHLAFRVAEDHLGIPALLDAEDMVALPVPDRLSILTYVSQYYNYFSGRSPTGGVGGVKRPAEGSKEEPSEKKNLPVVAKTYNPKALLENWPLSSATTSKTARENCPPLQNSGTAQHVSTSLTQKLAIEKPPQSMHVQIRSPASVSPSRVKASPKSDRASEKKTVLVETSNKTGTLNSKCTVCKSHVHLVQRHLVDGKLYHRSCFKCCKCSAPLQSGAYNSGHEPGTLLCSSHRCAQNGLRSSPKPLGSDPAMVAPRSENGSGPSPPRHVSVLSSTIKSMPRAAEPSPAPQPWTASAQRTQAARQKFFLSSDPAPQPSASVKRPSEPPVAQNGVSLKSEEEKERARALITKKLAEGNCNNNNRAYSCGLKADDRSGSRRSSDEVPSSKQERPGSAAGERRTSQFLPSSTTTTPNSRESLWQNAIRKEHTRLPSAPLSIAKAKGVGSCEEPADWQSKLNVSPNGPGLKICSVTEVKGVTPEKTKVNTNFNNQLNYQDIPATSCFHAPNTTRSVVDRSIPKSLVTDQPHHGPAGWGLQNEIGTPAFSPSGRTWSVNSSFVKPPSPTLFPPEEICLGSTGNRSRNSNPRRSDSPSHQPALDGDLSLSESSKPRAPAPKQSRHCVPAEFGSENGNVMLKNTLTSETVSPPIKSHHIPMEQITKELQEIEDSLSDLEKEGVDLERRLRSYEEEGSGDILMDPLMVDWFNLIRKKQSYIRRESELMYIVKTQDLEEQQPGVEGELRRLINKPEHLKSTAERKRESYLMNRLVEIVNDRNAIVEGLEEDRLREVEEDQQLNELMQRLGLKKLKSKRTSSFSKLFRRRSKKALVEG</sequence>
<dbReference type="PROSITE" id="PS51848">
    <property type="entry name" value="BMERB"/>
    <property type="match status" value="1"/>
</dbReference>
<feature type="region of interest" description="Disordered" evidence="18">
    <location>
        <begin position="301"/>
        <end position="403"/>
    </location>
</feature>
<evidence type="ECO:0000313" key="22">
    <source>
        <dbReference type="Ensembl" id="ENSPNAP00000025841.2"/>
    </source>
</evidence>
<keyword evidence="9" id="KW-0967">Endosome</keyword>
<dbReference type="GeneID" id="108433139"/>
<feature type="compositionally biased region" description="Polar residues" evidence="18">
    <location>
        <begin position="168"/>
        <end position="184"/>
    </location>
</feature>
<feature type="compositionally biased region" description="Basic and acidic residues" evidence="18">
    <location>
        <begin position="430"/>
        <end position="442"/>
    </location>
</feature>
<evidence type="ECO:0000259" key="19">
    <source>
        <dbReference type="PROSITE" id="PS50021"/>
    </source>
</evidence>
<dbReference type="InterPro" id="IPR001715">
    <property type="entry name" value="CH_dom"/>
</dbReference>
<keyword evidence="23" id="KW-1185">Reference proteome</keyword>
<evidence type="ECO:0000313" key="23">
    <source>
        <dbReference type="Proteomes" id="UP001501920"/>
    </source>
</evidence>